<feature type="domain" description="DH" evidence="1">
    <location>
        <begin position="140"/>
        <end position="320"/>
    </location>
</feature>
<dbReference type="SMART" id="SM00325">
    <property type="entry name" value="RhoGEF"/>
    <property type="match status" value="1"/>
</dbReference>
<dbReference type="OrthoDB" id="9994905at2759"/>
<dbReference type="GO" id="GO:0005737">
    <property type="term" value="C:cytoplasm"/>
    <property type="evidence" value="ECO:0007669"/>
    <property type="project" value="TreeGrafter"/>
</dbReference>
<dbReference type="KEGG" id="epa:110246446"/>
<evidence type="ECO:0000313" key="2">
    <source>
        <dbReference type="EnsemblMetazoa" id="XP_020908452.1"/>
    </source>
</evidence>
<dbReference type="InterPro" id="IPR051092">
    <property type="entry name" value="FYVE_RhoGEF_PH"/>
</dbReference>
<sequence>MAASPYTKPNADKVRKRSFSGGLPALNRSGSMADKTLLGVLNILRMDDEPTNTFLVRTILPDGDLRLVSANRNMTIRDLVAEIVQEFHLENYQVRELPGKTITNLDAKATCVEYSEIAIEDVERKLSNFELDNIHSIKDSRLRCVKELQHEEQTFFSELKSLFEVYADPLRKWGLPRADYKVLFEPLETICNLNVRMNSLLDEAVKCWDTSKTLIGRIFTDLDILWSTYEDYFQSFRGIRTYLRQKRDFDADFQSFVNMQRGSRHQHLEVLLLRPIQHVTDYDRILSNLLDKTPPDHPDREDLEHAATNFRRIVREREEEIVTFENEVRINQVQDKFPHDNLAITEGEALP</sequence>
<dbReference type="Pfam" id="PF00621">
    <property type="entry name" value="RhoGEF"/>
    <property type="match status" value="1"/>
</dbReference>
<protein>
    <recommendedName>
        <fullName evidence="1">DH domain-containing protein</fullName>
    </recommendedName>
</protein>
<reference evidence="2" key="1">
    <citation type="submission" date="2022-11" db="UniProtKB">
        <authorList>
            <consortium name="EnsemblMetazoa"/>
        </authorList>
    </citation>
    <scope>IDENTIFICATION</scope>
</reference>
<dbReference type="EnsemblMetazoa" id="XM_021052793.2">
    <property type="protein sequence ID" value="XP_020908452.1"/>
    <property type="gene ID" value="LOC110246446"/>
</dbReference>
<evidence type="ECO:0000259" key="1">
    <source>
        <dbReference type="PROSITE" id="PS50010"/>
    </source>
</evidence>
<dbReference type="InterPro" id="IPR000219">
    <property type="entry name" value="DH_dom"/>
</dbReference>
<dbReference type="RefSeq" id="XP_020908452.1">
    <property type="nucleotide sequence ID" value="XM_021052793.2"/>
</dbReference>
<evidence type="ECO:0000313" key="3">
    <source>
        <dbReference type="Proteomes" id="UP000887567"/>
    </source>
</evidence>
<dbReference type="PROSITE" id="PS50010">
    <property type="entry name" value="DH_2"/>
    <property type="match status" value="1"/>
</dbReference>
<dbReference type="CDD" id="cd00160">
    <property type="entry name" value="RhoGEF"/>
    <property type="match status" value="1"/>
</dbReference>
<dbReference type="SUPFAM" id="SSF48065">
    <property type="entry name" value="DBL homology domain (DH-domain)"/>
    <property type="match status" value="1"/>
</dbReference>
<dbReference type="PANTHER" id="PTHR12673">
    <property type="entry name" value="FACIOGENITAL DYSPLASIA PROTEIN"/>
    <property type="match status" value="1"/>
</dbReference>
<proteinExistence type="predicted"/>
<dbReference type="InterPro" id="IPR035899">
    <property type="entry name" value="DBL_dom_sf"/>
</dbReference>
<dbReference type="Gene3D" id="1.20.900.10">
    <property type="entry name" value="Dbl homology (DH) domain"/>
    <property type="match status" value="1"/>
</dbReference>
<dbReference type="GO" id="GO:0005085">
    <property type="term" value="F:guanyl-nucleotide exchange factor activity"/>
    <property type="evidence" value="ECO:0007669"/>
    <property type="project" value="InterPro"/>
</dbReference>
<dbReference type="Proteomes" id="UP000887567">
    <property type="component" value="Unplaced"/>
</dbReference>
<keyword evidence="3" id="KW-1185">Reference proteome</keyword>
<accession>A0A913XRA7</accession>
<dbReference type="GeneID" id="110246446"/>
<dbReference type="PANTHER" id="PTHR12673:SF159">
    <property type="entry name" value="LD03170P"/>
    <property type="match status" value="1"/>
</dbReference>
<name>A0A913XRA7_EXADI</name>
<dbReference type="AlphaFoldDB" id="A0A913XRA7"/>
<organism evidence="2 3">
    <name type="scientific">Exaiptasia diaphana</name>
    <name type="common">Tropical sea anemone</name>
    <name type="synonym">Aiptasia pulchella</name>
    <dbReference type="NCBI Taxonomy" id="2652724"/>
    <lineage>
        <taxon>Eukaryota</taxon>
        <taxon>Metazoa</taxon>
        <taxon>Cnidaria</taxon>
        <taxon>Anthozoa</taxon>
        <taxon>Hexacorallia</taxon>
        <taxon>Actiniaria</taxon>
        <taxon>Aiptasiidae</taxon>
        <taxon>Exaiptasia</taxon>
    </lineage>
</organism>